<gene>
    <name evidence="1" type="ORF">LU674_022765</name>
</gene>
<dbReference type="Proteomes" id="UP001165439">
    <property type="component" value="Unassembled WGS sequence"/>
</dbReference>
<sequence>MQPRFVLVPAVPVESNSFRVGTRFYAETVSAGFDIYDNQEKVRLKHQFPTRQEGVEACAKMNADARSPNERFPVLRAE</sequence>
<protein>
    <submittedName>
        <fullName evidence="1">Uncharacterized protein</fullName>
    </submittedName>
</protein>
<dbReference type="AlphaFoldDB" id="A0AAW7HWC4"/>
<evidence type="ECO:0000313" key="1">
    <source>
        <dbReference type="EMBL" id="MDM3955123.1"/>
    </source>
</evidence>
<organism evidence="1 2">
    <name type="scientific">Pseudomonas alloputida</name>
    <dbReference type="NCBI Taxonomy" id="1940621"/>
    <lineage>
        <taxon>Bacteria</taxon>
        <taxon>Pseudomonadati</taxon>
        <taxon>Pseudomonadota</taxon>
        <taxon>Gammaproteobacteria</taxon>
        <taxon>Pseudomonadales</taxon>
        <taxon>Pseudomonadaceae</taxon>
        <taxon>Pseudomonas</taxon>
    </lineage>
</organism>
<reference evidence="1" key="1">
    <citation type="submission" date="2023-06" db="EMBL/GenBank/DDBJ databases">
        <title>MBL-encoding genomic islands in Pseudomonas spp. in Poland.</title>
        <authorList>
            <person name="Urbanowicz P."/>
            <person name="Izdebski R."/>
            <person name="Biedrzycka M."/>
            <person name="Gniadkowski M."/>
        </authorList>
    </citation>
    <scope>NUCLEOTIDE SEQUENCE</scope>
    <source>
        <strain evidence="1">NMI5768_13</strain>
    </source>
</reference>
<comment type="caution">
    <text evidence="1">The sequence shown here is derived from an EMBL/GenBank/DDBJ whole genome shotgun (WGS) entry which is preliminary data.</text>
</comment>
<accession>A0AAW7HWC4</accession>
<name>A0AAW7HWC4_9PSED</name>
<dbReference type="GeneID" id="83679026"/>
<dbReference type="RefSeq" id="WP_082423974.1">
    <property type="nucleotide sequence ID" value="NZ_CP128540.1"/>
</dbReference>
<proteinExistence type="predicted"/>
<evidence type="ECO:0000313" key="2">
    <source>
        <dbReference type="Proteomes" id="UP001165439"/>
    </source>
</evidence>
<dbReference type="EMBL" id="JAJSRF020000001">
    <property type="protein sequence ID" value="MDM3955123.1"/>
    <property type="molecule type" value="Genomic_DNA"/>
</dbReference>